<dbReference type="Proteomes" id="UP001595833">
    <property type="component" value="Unassembled WGS sequence"/>
</dbReference>
<dbReference type="SMART" id="SM00729">
    <property type="entry name" value="Elp3"/>
    <property type="match status" value="1"/>
</dbReference>
<sequence>MSASLPPPVCLVFPPLVESNFGSLYPAPAVLAAYLAEAGIACAQVDLNERFAEFLLTDDVLEAVGRGELAAVGPDSMAAAVARWAARNREKLIDDEGRHHFGADSPYGYVMEILAQPFSVDPGPEALAGGQVDVPLREVYRRAFDFAGFGDRVDPGTKLFGLTVAMGPQLVPSLALAGYLKAFAPAARVVLGGAAISLMDDDDLARLLAANPDVDCAVRFDGEAPLLALAQQVLQDRWEPAEVPGASVARGGACHHEPPAPGPNLNALPFPAYPKEALDRLVSPSLSVTQARGCYWGKCDYCDFVELYGGSAPYRGRHPDRFAEEVERMVSEYGVRRFNFVTESIPPAFARRLSRRLVDSDLGITWNSFAMVDRRFDRELLSLMAESGCEFLVIGLETMVTRVLKLVHKSADREENFRFLRDARDTGMKLRVNLIPDLPTTTYEESLSALADAEQLTDCFESVSVFPFEATRSSNVGRDPGSFGLLTVDFDGARGQSQYSLNHLHNQDPAMTAEQRAEVHGRYRAFANRVNARALVGDEDSVPELGLDAVVRLPVEDLDLFETGGTLVCTHIGTRERVSLPGRVAESLAPHRSGEPFAAGEIASSLGVANAEKVLAKLAAARVLVAAGPGGARAR</sequence>
<dbReference type="InterPro" id="IPR051198">
    <property type="entry name" value="BchE-like"/>
</dbReference>
<evidence type="ECO:0000256" key="1">
    <source>
        <dbReference type="ARBA" id="ARBA00001966"/>
    </source>
</evidence>
<accession>A0ABV9YGR0</accession>
<reference evidence="9" key="1">
    <citation type="journal article" date="2019" name="Int. J. Syst. Evol. Microbiol.">
        <title>The Global Catalogue of Microorganisms (GCM) 10K type strain sequencing project: providing services to taxonomists for standard genome sequencing and annotation.</title>
        <authorList>
            <consortium name="The Broad Institute Genomics Platform"/>
            <consortium name="The Broad Institute Genome Sequencing Center for Infectious Disease"/>
            <person name="Wu L."/>
            <person name="Ma J."/>
        </authorList>
    </citation>
    <scope>NUCLEOTIDE SEQUENCE [LARGE SCALE GENOMIC DNA]</scope>
    <source>
        <strain evidence="9">KCTC 12848</strain>
    </source>
</reference>
<keyword evidence="2" id="KW-0949">S-adenosyl-L-methionine</keyword>
<dbReference type="InterPro" id="IPR006638">
    <property type="entry name" value="Elp3/MiaA/NifB-like_rSAM"/>
</dbReference>
<dbReference type="PROSITE" id="PS51332">
    <property type="entry name" value="B12_BINDING"/>
    <property type="match status" value="1"/>
</dbReference>
<dbReference type="PROSITE" id="PS51918">
    <property type="entry name" value="RADICAL_SAM"/>
    <property type="match status" value="1"/>
</dbReference>
<dbReference type="SFLD" id="SFLDG01082">
    <property type="entry name" value="B12-binding_domain_containing"/>
    <property type="match status" value="1"/>
</dbReference>
<feature type="domain" description="B12-binding" evidence="6">
    <location>
        <begin position="87"/>
        <end position="240"/>
    </location>
</feature>
<comment type="caution">
    <text evidence="8">The sequence shown here is derived from an EMBL/GenBank/DDBJ whole genome shotgun (WGS) entry which is preliminary data.</text>
</comment>
<comment type="cofactor">
    <cofactor evidence="1">
        <name>[4Fe-4S] cluster</name>
        <dbReference type="ChEBI" id="CHEBI:49883"/>
    </cofactor>
</comment>
<keyword evidence="5" id="KW-0411">Iron-sulfur</keyword>
<evidence type="ECO:0000259" key="6">
    <source>
        <dbReference type="PROSITE" id="PS51332"/>
    </source>
</evidence>
<evidence type="ECO:0000313" key="8">
    <source>
        <dbReference type="EMBL" id="MFC5060554.1"/>
    </source>
</evidence>
<evidence type="ECO:0000256" key="3">
    <source>
        <dbReference type="ARBA" id="ARBA00022723"/>
    </source>
</evidence>
<dbReference type="Gene3D" id="3.80.30.20">
    <property type="entry name" value="tm_1862 like domain"/>
    <property type="match status" value="1"/>
</dbReference>
<dbReference type="SFLD" id="SFLDS00029">
    <property type="entry name" value="Radical_SAM"/>
    <property type="match status" value="1"/>
</dbReference>
<dbReference type="PANTHER" id="PTHR43409:SF7">
    <property type="entry name" value="BLL1977 PROTEIN"/>
    <property type="match status" value="1"/>
</dbReference>
<gene>
    <name evidence="8" type="ORF">ACFPFM_43180</name>
</gene>
<dbReference type="PANTHER" id="PTHR43409">
    <property type="entry name" value="ANAEROBIC MAGNESIUM-PROTOPORPHYRIN IX MONOMETHYL ESTER CYCLASE-RELATED"/>
    <property type="match status" value="1"/>
</dbReference>
<dbReference type="InterPro" id="IPR023404">
    <property type="entry name" value="rSAM_horseshoe"/>
</dbReference>
<evidence type="ECO:0000259" key="7">
    <source>
        <dbReference type="PROSITE" id="PS51918"/>
    </source>
</evidence>
<evidence type="ECO:0000256" key="2">
    <source>
        <dbReference type="ARBA" id="ARBA00022691"/>
    </source>
</evidence>
<protein>
    <submittedName>
        <fullName evidence="8">B12-binding domain-containing radical SAM protein</fullName>
    </submittedName>
</protein>
<dbReference type="Pfam" id="PF04055">
    <property type="entry name" value="Radical_SAM"/>
    <property type="match status" value="1"/>
</dbReference>
<evidence type="ECO:0000256" key="5">
    <source>
        <dbReference type="ARBA" id="ARBA00023014"/>
    </source>
</evidence>
<keyword evidence="4" id="KW-0408">Iron</keyword>
<organism evidence="8 9">
    <name type="scientific">Saccharothrix xinjiangensis</name>
    <dbReference type="NCBI Taxonomy" id="204798"/>
    <lineage>
        <taxon>Bacteria</taxon>
        <taxon>Bacillati</taxon>
        <taxon>Actinomycetota</taxon>
        <taxon>Actinomycetes</taxon>
        <taxon>Pseudonocardiales</taxon>
        <taxon>Pseudonocardiaceae</taxon>
        <taxon>Saccharothrix</taxon>
    </lineage>
</organism>
<evidence type="ECO:0000313" key="9">
    <source>
        <dbReference type="Proteomes" id="UP001595833"/>
    </source>
</evidence>
<dbReference type="InterPro" id="IPR058240">
    <property type="entry name" value="rSAM_sf"/>
</dbReference>
<dbReference type="EMBL" id="JBHSJB010000053">
    <property type="protein sequence ID" value="MFC5060554.1"/>
    <property type="molecule type" value="Genomic_DNA"/>
</dbReference>
<dbReference type="SUPFAM" id="SSF102114">
    <property type="entry name" value="Radical SAM enzymes"/>
    <property type="match status" value="1"/>
</dbReference>
<dbReference type="InterPro" id="IPR007197">
    <property type="entry name" value="rSAM"/>
</dbReference>
<keyword evidence="9" id="KW-1185">Reference proteome</keyword>
<feature type="domain" description="Radical SAM core" evidence="7">
    <location>
        <begin position="280"/>
        <end position="504"/>
    </location>
</feature>
<dbReference type="RefSeq" id="WP_344037525.1">
    <property type="nucleotide sequence ID" value="NZ_BAAAKE010000007.1"/>
</dbReference>
<dbReference type="InterPro" id="IPR006158">
    <property type="entry name" value="Cobalamin-bd"/>
</dbReference>
<proteinExistence type="predicted"/>
<evidence type="ECO:0000256" key="4">
    <source>
        <dbReference type="ARBA" id="ARBA00023004"/>
    </source>
</evidence>
<keyword evidence="3" id="KW-0479">Metal-binding</keyword>
<name>A0ABV9YGR0_9PSEU</name>